<gene>
    <name evidence="1" type="ORF">A4D02_26780</name>
</gene>
<dbReference type="Proteomes" id="UP000192277">
    <property type="component" value="Unassembled WGS sequence"/>
</dbReference>
<keyword evidence="2" id="KW-1185">Reference proteome</keyword>
<organism evidence="1 2">
    <name type="scientific">Niastella koreensis</name>
    <dbReference type="NCBI Taxonomy" id="354356"/>
    <lineage>
        <taxon>Bacteria</taxon>
        <taxon>Pseudomonadati</taxon>
        <taxon>Bacteroidota</taxon>
        <taxon>Chitinophagia</taxon>
        <taxon>Chitinophagales</taxon>
        <taxon>Chitinophagaceae</taxon>
        <taxon>Niastella</taxon>
    </lineage>
</organism>
<evidence type="ECO:0000313" key="1">
    <source>
        <dbReference type="EMBL" id="OQP50046.1"/>
    </source>
</evidence>
<comment type="caution">
    <text evidence="1">The sequence shown here is derived from an EMBL/GenBank/DDBJ whole genome shotgun (WGS) entry which is preliminary data.</text>
</comment>
<dbReference type="RefSeq" id="WP_014219361.1">
    <property type="nucleotide sequence ID" value="NZ_LWBO01000007.1"/>
</dbReference>
<evidence type="ECO:0000313" key="2">
    <source>
        <dbReference type="Proteomes" id="UP000192277"/>
    </source>
</evidence>
<protein>
    <recommendedName>
        <fullName evidence="3">DUF4268 domain-containing protein</fullName>
    </recommendedName>
</protein>
<accession>A0ABX3NZY0</accession>
<sequence length="170" mass="19693">MNFRSYLKEFENAAGRLDRNLLAQKEMETETGVWLESVVLRMHKKHWANKPLTQPQGDAAIFFSVWLNDKGVQGNKLFYNLHALKLRQLKAYTLTSREFAAAFREQFKSETDHWPNVSTNFGPLTLMEGWMLFDPADIAESVYKLANQFLEIDSLIDGLLKKYKKTSSIL</sequence>
<name>A0ABX3NZY0_9BACT</name>
<evidence type="ECO:0008006" key="3">
    <source>
        <dbReference type="Google" id="ProtNLM"/>
    </source>
</evidence>
<dbReference type="EMBL" id="LWBO01000007">
    <property type="protein sequence ID" value="OQP50046.1"/>
    <property type="molecule type" value="Genomic_DNA"/>
</dbReference>
<proteinExistence type="predicted"/>
<reference evidence="1 2" key="1">
    <citation type="submission" date="2016-04" db="EMBL/GenBank/DDBJ databases">
        <authorList>
            <person name="Chen L."/>
            <person name="Zhuang W."/>
            <person name="Wang G."/>
        </authorList>
    </citation>
    <scope>NUCLEOTIDE SEQUENCE [LARGE SCALE GENOMIC DNA]</scope>
    <source>
        <strain evidence="2">GR20</strain>
    </source>
</reference>